<proteinExistence type="predicted"/>
<organism evidence="1">
    <name type="scientific">uncultured marine virus</name>
    <dbReference type="NCBI Taxonomy" id="186617"/>
    <lineage>
        <taxon>Viruses</taxon>
        <taxon>environmental samples</taxon>
    </lineage>
</organism>
<dbReference type="EMBL" id="KR029580">
    <property type="protein sequence ID" value="AKH46272.1"/>
    <property type="molecule type" value="Genomic_DNA"/>
</dbReference>
<reference evidence="1" key="2">
    <citation type="submission" date="2015-03" db="EMBL/GenBank/DDBJ databases">
        <authorList>
            <person name="Chow C.-E.T."/>
            <person name="Winget D.M."/>
            <person name="White R.A.III."/>
            <person name="Hallam S.J."/>
            <person name="Suttle C.A."/>
        </authorList>
    </citation>
    <scope>NUCLEOTIDE SEQUENCE</scope>
    <source>
        <strain evidence="1">Anoxic3_5</strain>
    </source>
</reference>
<evidence type="ECO:0000313" key="1">
    <source>
        <dbReference type="EMBL" id="AKH46272.1"/>
    </source>
</evidence>
<name>A0A0F7L470_9VIRU</name>
<accession>A0A0F7L470</accession>
<reference evidence="1" key="1">
    <citation type="journal article" date="2015" name="Front. Microbiol.">
        <title>Combining genomic sequencing methods to explore viral diversity and reveal potential virus-host interactions.</title>
        <authorList>
            <person name="Chow C.E."/>
            <person name="Winget D.M."/>
            <person name="White R.A.III."/>
            <person name="Hallam S.J."/>
            <person name="Suttle C.A."/>
        </authorList>
    </citation>
    <scope>NUCLEOTIDE SEQUENCE</scope>
    <source>
        <strain evidence="1">Anoxic3_5</strain>
    </source>
</reference>
<protein>
    <submittedName>
        <fullName evidence="1">Uncharacterized protein</fullName>
    </submittedName>
</protein>
<sequence length="91" mass="11344">MDKLQKWLKSGEYLPEEIRDFHDQKNLFKSMHYLYQDNENFDRMPSWVDGHCYTIDCFLWFMASRGYTLQKSRKKLTFRYMPDYRDLIKIK</sequence>